<feature type="transmembrane region" description="Helical" evidence="11">
    <location>
        <begin position="17"/>
        <end position="38"/>
    </location>
</feature>
<evidence type="ECO:0000313" key="14">
    <source>
        <dbReference type="Proteomes" id="UP000326367"/>
    </source>
</evidence>
<protein>
    <recommendedName>
        <fullName evidence="2">Type II secretion system protein H</fullName>
    </recommendedName>
    <alternativeName>
        <fullName evidence="10">General secretion pathway protein H</fullName>
    </alternativeName>
</protein>
<dbReference type="InterPro" id="IPR022346">
    <property type="entry name" value="T2SS_GspH"/>
</dbReference>
<evidence type="ECO:0000259" key="12">
    <source>
        <dbReference type="Pfam" id="PF12019"/>
    </source>
</evidence>
<reference evidence="13 14" key="1">
    <citation type="journal article" date="2020" name="Antonie Van Leeuwenhoek">
        <title>Stenotrophomonas cyclobalanopsidis sp. nov., isolated from the leaf spot disease of Cyclobalanopsis patelliformis.</title>
        <authorList>
            <person name="Bian D.R."/>
            <person name="Xue H."/>
            <person name="Piao C.G."/>
            <person name="Li Y."/>
        </authorList>
    </citation>
    <scope>NUCLEOTIDE SEQUENCE [LARGE SCALE GENOMIC DNA]</scope>
    <source>
        <strain evidence="13 14">TPQG1-4</strain>
    </source>
</reference>
<organism evidence="13 14">
    <name type="scientific">Stenotrophomonas cyclobalanopsidis</name>
    <dbReference type="NCBI Taxonomy" id="2771362"/>
    <lineage>
        <taxon>Bacteria</taxon>
        <taxon>Pseudomonadati</taxon>
        <taxon>Pseudomonadota</taxon>
        <taxon>Gammaproteobacteria</taxon>
        <taxon>Lysobacterales</taxon>
        <taxon>Lysobacteraceae</taxon>
        <taxon>Stenotrophomonas</taxon>
    </lineage>
</organism>
<gene>
    <name evidence="13" type="ORF">FJU31_04365</name>
</gene>
<sequence>MKPCRSLTHLPHPAPGFHLMELLLVVMLLAVLLTLAWGPWQRLVARLRADTLRAELTGSLVLARSTAVTQRRRVTVCGSLDGMSCSQEWSLGWLVRTEDSPWGAAAPGKVVHVRDRQPGGIRVQSSQHRPHVQFLPDGRNAGTNQSLVLCVDGREHSRVVINVTGRVRSERPRSPADC</sequence>
<keyword evidence="6 11" id="KW-0812">Transmembrane</keyword>
<evidence type="ECO:0000256" key="11">
    <source>
        <dbReference type="SAM" id="Phobius"/>
    </source>
</evidence>
<dbReference type="Gene3D" id="3.55.40.10">
    <property type="entry name" value="minor pseudopilin epsh domain"/>
    <property type="match status" value="1"/>
</dbReference>
<evidence type="ECO:0000256" key="3">
    <source>
        <dbReference type="ARBA" id="ARBA00022475"/>
    </source>
</evidence>
<keyword evidence="3" id="KW-1003">Cell membrane</keyword>
<evidence type="ECO:0000313" key="13">
    <source>
        <dbReference type="EMBL" id="KAA9003536.1"/>
    </source>
</evidence>
<keyword evidence="7 11" id="KW-1133">Transmembrane helix</keyword>
<keyword evidence="4" id="KW-0488">Methylation</keyword>
<evidence type="ECO:0000256" key="5">
    <source>
        <dbReference type="ARBA" id="ARBA00022519"/>
    </source>
</evidence>
<evidence type="ECO:0000256" key="4">
    <source>
        <dbReference type="ARBA" id="ARBA00022481"/>
    </source>
</evidence>
<name>A0ABQ6T4B9_9GAMM</name>
<dbReference type="Proteomes" id="UP000326367">
    <property type="component" value="Unassembled WGS sequence"/>
</dbReference>
<keyword evidence="8 11" id="KW-0472">Membrane</keyword>
<keyword evidence="14" id="KW-1185">Reference proteome</keyword>
<comment type="caution">
    <text evidence="13">The sequence shown here is derived from an EMBL/GenBank/DDBJ whole genome shotgun (WGS) entry which is preliminary data.</text>
</comment>
<evidence type="ECO:0000256" key="8">
    <source>
        <dbReference type="ARBA" id="ARBA00023136"/>
    </source>
</evidence>
<comment type="subcellular location">
    <subcellularLocation>
        <location evidence="1">Cell inner membrane</location>
        <topology evidence="1">Single-pass membrane protein</topology>
    </subcellularLocation>
</comment>
<evidence type="ECO:0000256" key="6">
    <source>
        <dbReference type="ARBA" id="ARBA00022692"/>
    </source>
</evidence>
<feature type="domain" description="General secretion pathway GspH" evidence="12">
    <location>
        <begin position="55"/>
        <end position="165"/>
    </location>
</feature>
<dbReference type="SUPFAM" id="SSF54523">
    <property type="entry name" value="Pili subunits"/>
    <property type="match status" value="1"/>
</dbReference>
<keyword evidence="5" id="KW-0997">Cell inner membrane</keyword>
<evidence type="ECO:0000256" key="1">
    <source>
        <dbReference type="ARBA" id="ARBA00004377"/>
    </source>
</evidence>
<proteinExistence type="inferred from homology"/>
<evidence type="ECO:0000256" key="9">
    <source>
        <dbReference type="ARBA" id="ARBA00025772"/>
    </source>
</evidence>
<dbReference type="EMBL" id="VYKI01000003">
    <property type="protein sequence ID" value="KAA9003536.1"/>
    <property type="molecule type" value="Genomic_DNA"/>
</dbReference>
<evidence type="ECO:0000256" key="7">
    <source>
        <dbReference type="ARBA" id="ARBA00022989"/>
    </source>
</evidence>
<accession>A0ABQ6T4B9</accession>
<evidence type="ECO:0000256" key="2">
    <source>
        <dbReference type="ARBA" id="ARBA00021549"/>
    </source>
</evidence>
<comment type="similarity">
    <text evidence="9">Belongs to the GSP H family.</text>
</comment>
<evidence type="ECO:0000256" key="10">
    <source>
        <dbReference type="ARBA" id="ARBA00030775"/>
    </source>
</evidence>
<dbReference type="Pfam" id="PF12019">
    <property type="entry name" value="GspH"/>
    <property type="match status" value="1"/>
</dbReference>
<dbReference type="InterPro" id="IPR045584">
    <property type="entry name" value="Pilin-like"/>
</dbReference>